<dbReference type="PROSITE" id="PS51462">
    <property type="entry name" value="NUDIX"/>
    <property type="match status" value="1"/>
</dbReference>
<sequence>MALAEDMLAEGEPEQEFHPGIASRLPRKRVASGALIRDDAGRLLFVVPGYKPFLDIPGGIAEADESPLDACRREVREEIGLELPAMQLLVVDWIPAHGVWPDGIMFIFDGGQLDEHDASGIAPTDPELTGRKFLRYDEAVPLLRPSMARRLRSATEALNQGDVKYAEFGRVRG</sequence>
<dbReference type="OrthoDB" id="4247482at2"/>
<evidence type="ECO:0000256" key="2">
    <source>
        <dbReference type="ARBA" id="ARBA00022801"/>
    </source>
</evidence>
<name>A0A136PQ76_9ACTN</name>
<feature type="domain" description="Nudix hydrolase" evidence="4">
    <location>
        <begin position="26"/>
        <end position="156"/>
    </location>
</feature>
<dbReference type="InterPro" id="IPR015797">
    <property type="entry name" value="NUDIX_hydrolase-like_dom_sf"/>
</dbReference>
<evidence type="ECO:0000313" key="6">
    <source>
        <dbReference type="Proteomes" id="UP000070620"/>
    </source>
</evidence>
<comment type="cofactor">
    <cofactor evidence="1">
        <name>Mg(2+)</name>
        <dbReference type="ChEBI" id="CHEBI:18420"/>
    </cofactor>
</comment>
<dbReference type="PROSITE" id="PS00893">
    <property type="entry name" value="NUDIX_BOX"/>
    <property type="match status" value="1"/>
</dbReference>
<evidence type="ECO:0000256" key="3">
    <source>
        <dbReference type="ARBA" id="ARBA00022842"/>
    </source>
</evidence>
<proteinExistence type="predicted"/>
<evidence type="ECO:0000256" key="1">
    <source>
        <dbReference type="ARBA" id="ARBA00001946"/>
    </source>
</evidence>
<keyword evidence="2 5" id="KW-0378">Hydrolase</keyword>
<keyword evidence="6" id="KW-1185">Reference proteome</keyword>
<dbReference type="PANTHER" id="PTHR43046">
    <property type="entry name" value="GDP-MANNOSE MANNOSYL HYDROLASE"/>
    <property type="match status" value="1"/>
</dbReference>
<dbReference type="Proteomes" id="UP000070620">
    <property type="component" value="Unassembled WGS sequence"/>
</dbReference>
<keyword evidence="3" id="KW-0460">Magnesium</keyword>
<dbReference type="AlphaFoldDB" id="A0A136PQ76"/>
<dbReference type="Gene3D" id="3.90.79.10">
    <property type="entry name" value="Nucleoside Triphosphate Pyrophosphohydrolase"/>
    <property type="match status" value="1"/>
</dbReference>
<gene>
    <name evidence="5" type="ORF">AWW66_18745</name>
</gene>
<evidence type="ECO:0000313" key="5">
    <source>
        <dbReference type="EMBL" id="KXK60497.1"/>
    </source>
</evidence>
<dbReference type="EMBL" id="LRQV01000070">
    <property type="protein sequence ID" value="KXK60497.1"/>
    <property type="molecule type" value="Genomic_DNA"/>
</dbReference>
<dbReference type="Pfam" id="PF00293">
    <property type="entry name" value="NUDIX"/>
    <property type="match status" value="1"/>
</dbReference>
<dbReference type="GO" id="GO:0016787">
    <property type="term" value="F:hydrolase activity"/>
    <property type="evidence" value="ECO:0007669"/>
    <property type="project" value="UniProtKB-KW"/>
</dbReference>
<dbReference type="InterPro" id="IPR000086">
    <property type="entry name" value="NUDIX_hydrolase_dom"/>
</dbReference>
<organism evidence="5 6">
    <name type="scientific">Micromonospora rosaria</name>
    <dbReference type="NCBI Taxonomy" id="47874"/>
    <lineage>
        <taxon>Bacteria</taxon>
        <taxon>Bacillati</taxon>
        <taxon>Actinomycetota</taxon>
        <taxon>Actinomycetes</taxon>
        <taxon>Micromonosporales</taxon>
        <taxon>Micromonosporaceae</taxon>
        <taxon>Micromonospora</taxon>
    </lineage>
</organism>
<protein>
    <submittedName>
        <fullName evidence="5">NUDIX hydrolase</fullName>
    </submittedName>
</protein>
<accession>A0A136PQ76</accession>
<dbReference type="SUPFAM" id="SSF55811">
    <property type="entry name" value="Nudix"/>
    <property type="match status" value="1"/>
</dbReference>
<dbReference type="CDD" id="cd18876">
    <property type="entry name" value="NUDIX_Hydrolase"/>
    <property type="match status" value="1"/>
</dbReference>
<dbReference type="RefSeq" id="WP_083978617.1">
    <property type="nucleotide sequence ID" value="NZ_JBIUBN010000011.1"/>
</dbReference>
<reference evidence="5 6" key="1">
    <citation type="submission" date="2016-01" db="EMBL/GenBank/DDBJ databases">
        <title>Whole genome sequence and analysis of Micromonospora rosaria DSM 803, which can produce antibacterial substance rosamicin.</title>
        <authorList>
            <person name="Yang H."/>
            <person name="He X."/>
            <person name="Zhu D."/>
        </authorList>
    </citation>
    <scope>NUCLEOTIDE SEQUENCE [LARGE SCALE GENOMIC DNA]</scope>
    <source>
        <strain evidence="5 6">DSM 803</strain>
    </source>
</reference>
<dbReference type="PANTHER" id="PTHR43046:SF12">
    <property type="entry name" value="GDP-MANNOSE MANNOSYL HYDROLASE"/>
    <property type="match status" value="1"/>
</dbReference>
<evidence type="ECO:0000259" key="4">
    <source>
        <dbReference type="PROSITE" id="PS51462"/>
    </source>
</evidence>
<dbReference type="InterPro" id="IPR020084">
    <property type="entry name" value="NUDIX_hydrolase_CS"/>
</dbReference>
<comment type="caution">
    <text evidence="5">The sequence shown here is derived from an EMBL/GenBank/DDBJ whole genome shotgun (WGS) entry which is preliminary data.</text>
</comment>